<gene>
    <name evidence="2" type="ORF">D9613_012465</name>
</gene>
<evidence type="ECO:0000313" key="2">
    <source>
        <dbReference type="EMBL" id="KAF4615737.1"/>
    </source>
</evidence>
<feature type="transmembrane region" description="Helical" evidence="1">
    <location>
        <begin position="233"/>
        <end position="255"/>
    </location>
</feature>
<accession>A0A8H4QQY4</accession>
<dbReference type="InterPro" id="IPR039859">
    <property type="entry name" value="PFA4/ZDH16/20/ERF2-like"/>
</dbReference>
<organism evidence="2 3">
    <name type="scientific">Agrocybe pediades</name>
    <dbReference type="NCBI Taxonomy" id="84607"/>
    <lineage>
        <taxon>Eukaryota</taxon>
        <taxon>Fungi</taxon>
        <taxon>Dikarya</taxon>
        <taxon>Basidiomycota</taxon>
        <taxon>Agaricomycotina</taxon>
        <taxon>Agaricomycetes</taxon>
        <taxon>Agaricomycetidae</taxon>
        <taxon>Agaricales</taxon>
        <taxon>Agaricineae</taxon>
        <taxon>Strophariaceae</taxon>
        <taxon>Agrocybe</taxon>
    </lineage>
</organism>
<keyword evidence="3" id="KW-1185">Reference proteome</keyword>
<evidence type="ECO:0000256" key="1">
    <source>
        <dbReference type="SAM" id="Phobius"/>
    </source>
</evidence>
<name>A0A8H4QQY4_9AGAR</name>
<keyword evidence="1" id="KW-0472">Membrane</keyword>
<feature type="transmembrane region" description="Helical" evidence="1">
    <location>
        <begin position="59"/>
        <end position="80"/>
    </location>
</feature>
<evidence type="ECO:0008006" key="4">
    <source>
        <dbReference type="Google" id="ProtNLM"/>
    </source>
</evidence>
<feature type="transmembrane region" description="Helical" evidence="1">
    <location>
        <begin position="87"/>
        <end position="106"/>
    </location>
</feature>
<dbReference type="Proteomes" id="UP000521872">
    <property type="component" value="Unassembled WGS sequence"/>
</dbReference>
<reference evidence="2 3" key="1">
    <citation type="submission" date="2019-12" db="EMBL/GenBank/DDBJ databases">
        <authorList>
            <person name="Floudas D."/>
            <person name="Bentzer J."/>
            <person name="Ahren D."/>
            <person name="Johansson T."/>
            <person name="Persson P."/>
            <person name="Tunlid A."/>
        </authorList>
    </citation>
    <scope>NUCLEOTIDE SEQUENCE [LARGE SCALE GENOMIC DNA]</scope>
    <source>
        <strain evidence="2 3">CBS 102.39</strain>
    </source>
</reference>
<feature type="transmembrane region" description="Helical" evidence="1">
    <location>
        <begin position="194"/>
        <end position="212"/>
    </location>
</feature>
<dbReference type="PANTHER" id="PTHR12246">
    <property type="entry name" value="PALMITOYLTRANSFERASE ZDHHC16"/>
    <property type="match status" value="1"/>
</dbReference>
<dbReference type="EMBL" id="JAACJL010000033">
    <property type="protein sequence ID" value="KAF4615737.1"/>
    <property type="molecule type" value="Genomic_DNA"/>
</dbReference>
<dbReference type="AlphaFoldDB" id="A0A8H4QQY4"/>
<proteinExistence type="predicted"/>
<comment type="caution">
    <text evidence="2">The sequence shown here is derived from an EMBL/GenBank/DDBJ whole genome shotgun (WGS) entry which is preliminary data.</text>
</comment>
<protein>
    <recommendedName>
        <fullName evidence="4">Protein S-acyltransferase</fullName>
    </recommendedName>
</protein>
<keyword evidence="1" id="KW-1133">Transmembrane helix</keyword>
<evidence type="ECO:0000313" key="3">
    <source>
        <dbReference type="Proteomes" id="UP000521872"/>
    </source>
</evidence>
<keyword evidence="1" id="KW-0812">Transmembrane</keyword>
<dbReference type="GO" id="GO:0016409">
    <property type="term" value="F:palmitoyltransferase activity"/>
    <property type="evidence" value="ECO:0007669"/>
    <property type="project" value="InterPro"/>
</dbReference>
<sequence>MACDLPTRQRCRQSQWSLNFLPLPLQSSRTTMVCERTVFRCFKTLERWGNAITGAAGPYFVGLAVILISMGVVCFFDVIAPELSYPLLKIPICILIATNLVLHYYYVVTVPPGFVDDPPREAGTGLLWARKTDSKGKRALTGGVRWTSRGIKVTPATYTKCLKCKQTRPESPPLSDMQQRITDANLPFSGLINAAYLVVSTFFFSLSGYIRFFDAIGVTSQEWDHFVPEIMFAMIYILCIVLCFAVGVMLTYHLYGVSWGETTVEAQDHEQYRKKAKSRHEDFVNSYDLGKSKNFQFFFNIGENGYSWLTLFFPLRISPYTDGFSWARREGLENHLGLRQGDELTDEEDDDV</sequence>